<evidence type="ECO:0000256" key="5">
    <source>
        <dbReference type="ARBA" id="ARBA00022801"/>
    </source>
</evidence>
<dbReference type="GO" id="GO:0004416">
    <property type="term" value="F:hydroxyacylglutathione hydrolase activity"/>
    <property type="evidence" value="ECO:0007669"/>
    <property type="project" value="UniProtKB-UniRule"/>
</dbReference>
<dbReference type="PANTHER" id="PTHR43705:SF1">
    <property type="entry name" value="HYDROXYACYLGLUTATHIONE HYDROLASE GLOB"/>
    <property type="match status" value="1"/>
</dbReference>
<dbReference type="HAMAP" id="MF_01374">
    <property type="entry name" value="Glyoxalase_2"/>
    <property type="match status" value="1"/>
</dbReference>
<comment type="pathway">
    <text evidence="2 7">Secondary metabolite metabolism; methylglyoxal degradation; (R)-lactate from methylglyoxal: step 2/2.</text>
</comment>
<keyword evidence="11" id="KW-1185">Reference proteome</keyword>
<dbReference type="PIRSF" id="PIRSF005457">
    <property type="entry name" value="Glx"/>
    <property type="match status" value="1"/>
</dbReference>
<dbReference type="Pfam" id="PF00753">
    <property type="entry name" value="Lactamase_B"/>
    <property type="match status" value="1"/>
</dbReference>
<feature type="binding site" evidence="7">
    <location>
        <position position="208"/>
    </location>
    <ligand>
        <name>Zn(2+)</name>
        <dbReference type="ChEBI" id="CHEBI:29105"/>
        <label>1</label>
    </ligand>
</feature>
<dbReference type="SMART" id="SM00849">
    <property type="entry name" value="Lactamase_B"/>
    <property type="match status" value="1"/>
</dbReference>
<protein>
    <recommendedName>
        <fullName evidence="7">Hydroxyacylglutathione hydrolase</fullName>
        <ecNumber evidence="7">3.1.2.6</ecNumber>
    </recommendedName>
    <alternativeName>
        <fullName evidence="7">Glyoxalase II</fullName>
        <shortName evidence="7">Glx II</shortName>
    </alternativeName>
</protein>
<keyword evidence="5 7" id="KW-0378">Hydrolase</keyword>
<reference evidence="10 11" key="1">
    <citation type="submission" date="2015-03" db="EMBL/GenBank/DDBJ databases">
        <title>Draft Genome Sequence of Burkholderia andropogonis type strain ICMP2807, isolated from Sorghum bicolor.</title>
        <authorList>
            <person name="Lopes-Santos L."/>
            <person name="Castro D.B."/>
            <person name="Ottoboni L.M."/>
            <person name="Park D."/>
            <person name="Weirc B.S."/>
            <person name="Destefano S.A."/>
        </authorList>
    </citation>
    <scope>NUCLEOTIDE SEQUENCE [LARGE SCALE GENOMIC DNA]</scope>
    <source>
        <strain evidence="10 11">ICMP2807</strain>
    </source>
</reference>
<evidence type="ECO:0000256" key="8">
    <source>
        <dbReference type="SAM" id="MobiDB-lite"/>
    </source>
</evidence>
<dbReference type="GO" id="GO:0019243">
    <property type="term" value="P:methylglyoxal catabolic process to D-lactate via S-lactoyl-glutathione"/>
    <property type="evidence" value="ECO:0007669"/>
    <property type="project" value="InterPro"/>
</dbReference>
<dbReference type="EC" id="3.1.2.6" evidence="7"/>
<dbReference type="STRING" id="28092.WM40_08275"/>
<keyword evidence="6 7" id="KW-0862">Zinc</keyword>
<feature type="binding site" evidence="7">
    <location>
        <position position="77"/>
    </location>
    <ligand>
        <name>Zn(2+)</name>
        <dbReference type="ChEBI" id="CHEBI:29105"/>
        <label>1</label>
    </ligand>
</feature>
<evidence type="ECO:0000313" key="10">
    <source>
        <dbReference type="EMBL" id="KKB64126.1"/>
    </source>
</evidence>
<feature type="binding site" evidence="7">
    <location>
        <position position="246"/>
    </location>
    <ligand>
        <name>Zn(2+)</name>
        <dbReference type="ChEBI" id="CHEBI:29105"/>
        <label>2</label>
    </ligand>
</feature>
<name>A0A0F5K1Y4_9BURK</name>
<evidence type="ECO:0000256" key="4">
    <source>
        <dbReference type="ARBA" id="ARBA00022723"/>
    </source>
</evidence>
<dbReference type="SUPFAM" id="SSF56281">
    <property type="entry name" value="Metallo-hydrolase/oxidoreductase"/>
    <property type="match status" value="1"/>
</dbReference>
<evidence type="ECO:0000256" key="2">
    <source>
        <dbReference type="ARBA" id="ARBA00004963"/>
    </source>
</evidence>
<feature type="domain" description="Metallo-beta-lactamase" evidence="9">
    <location>
        <begin position="26"/>
        <end position="246"/>
    </location>
</feature>
<proteinExistence type="inferred from homology"/>
<evidence type="ECO:0000256" key="1">
    <source>
        <dbReference type="ARBA" id="ARBA00001623"/>
    </source>
</evidence>
<keyword evidence="4 7" id="KW-0479">Metal-binding</keyword>
<feature type="binding site" evidence="7">
    <location>
        <position position="144"/>
    </location>
    <ligand>
        <name>Zn(2+)</name>
        <dbReference type="ChEBI" id="CHEBI:29105"/>
        <label>1</label>
    </ligand>
</feature>
<dbReference type="CDD" id="cd07723">
    <property type="entry name" value="hydroxyacylglutathione_hydrolase_MBL-fold"/>
    <property type="match status" value="1"/>
</dbReference>
<dbReference type="EMBL" id="LAQU01000006">
    <property type="protein sequence ID" value="KKB64126.1"/>
    <property type="molecule type" value="Genomic_DNA"/>
</dbReference>
<dbReference type="Pfam" id="PF16123">
    <property type="entry name" value="HAGH_C"/>
    <property type="match status" value="1"/>
</dbReference>
<feature type="binding site" evidence="7">
    <location>
        <position position="75"/>
    </location>
    <ligand>
        <name>Zn(2+)</name>
        <dbReference type="ChEBI" id="CHEBI:29105"/>
        <label>1</label>
    </ligand>
</feature>
<dbReference type="PANTHER" id="PTHR43705">
    <property type="entry name" value="HYDROXYACYLGLUTATHIONE HYDROLASE"/>
    <property type="match status" value="1"/>
</dbReference>
<evidence type="ECO:0000259" key="9">
    <source>
        <dbReference type="SMART" id="SM00849"/>
    </source>
</evidence>
<comment type="cofactor">
    <cofactor evidence="7">
        <name>Zn(2+)</name>
        <dbReference type="ChEBI" id="CHEBI:29105"/>
    </cofactor>
    <text evidence="7">Binds 2 Zn(2+) ions per subunit.</text>
</comment>
<dbReference type="Gene3D" id="3.60.15.10">
    <property type="entry name" value="Ribonuclease Z/Hydroxyacylglutathione hydrolase-like"/>
    <property type="match status" value="2"/>
</dbReference>
<dbReference type="InterPro" id="IPR036866">
    <property type="entry name" value="RibonucZ/Hydroxyglut_hydro"/>
</dbReference>
<evidence type="ECO:0000256" key="7">
    <source>
        <dbReference type="HAMAP-Rule" id="MF_01374"/>
    </source>
</evidence>
<evidence type="ECO:0000256" key="3">
    <source>
        <dbReference type="ARBA" id="ARBA00006759"/>
    </source>
</evidence>
<feature type="compositionally biased region" description="Low complexity" evidence="8">
    <location>
        <begin position="185"/>
        <end position="194"/>
    </location>
</feature>
<comment type="function">
    <text evidence="7">Thiolesterase that catalyzes the hydrolysis of S-D-lactoyl-glutathione to form glutathione and D-lactic acid.</text>
</comment>
<dbReference type="InterPro" id="IPR032282">
    <property type="entry name" value="HAGH_C"/>
</dbReference>
<comment type="similarity">
    <text evidence="3 7">Belongs to the metallo-beta-lactamase superfamily. Glyoxalase II family.</text>
</comment>
<dbReference type="Proteomes" id="UP000033618">
    <property type="component" value="Unassembled WGS sequence"/>
</dbReference>
<feature type="binding site" evidence="7">
    <location>
        <position position="79"/>
    </location>
    <ligand>
        <name>Zn(2+)</name>
        <dbReference type="ChEBI" id="CHEBI:29105"/>
        <label>2</label>
    </ligand>
</feature>
<dbReference type="InterPro" id="IPR050110">
    <property type="entry name" value="Glyoxalase_II_hydrolase"/>
</dbReference>
<dbReference type="AlphaFoldDB" id="A0A0F5K1Y4"/>
<organism evidence="10 11">
    <name type="scientific">Robbsia andropogonis</name>
    <dbReference type="NCBI Taxonomy" id="28092"/>
    <lineage>
        <taxon>Bacteria</taxon>
        <taxon>Pseudomonadati</taxon>
        <taxon>Pseudomonadota</taxon>
        <taxon>Betaproteobacteria</taxon>
        <taxon>Burkholderiales</taxon>
        <taxon>Burkholderiaceae</taxon>
        <taxon>Robbsia</taxon>
    </lineage>
</organism>
<dbReference type="UniPathway" id="UPA00619">
    <property type="reaction ID" value="UER00676"/>
</dbReference>
<comment type="catalytic activity">
    <reaction evidence="1 7">
        <text>an S-(2-hydroxyacyl)glutathione + H2O = a 2-hydroxy carboxylate + glutathione + H(+)</text>
        <dbReference type="Rhea" id="RHEA:21864"/>
        <dbReference type="ChEBI" id="CHEBI:15377"/>
        <dbReference type="ChEBI" id="CHEBI:15378"/>
        <dbReference type="ChEBI" id="CHEBI:57925"/>
        <dbReference type="ChEBI" id="CHEBI:58896"/>
        <dbReference type="ChEBI" id="CHEBI:71261"/>
        <dbReference type="EC" id="3.1.2.6"/>
    </reaction>
</comment>
<comment type="subunit">
    <text evidence="7">Monomer.</text>
</comment>
<dbReference type="InterPro" id="IPR035680">
    <property type="entry name" value="Clx_II_MBL"/>
</dbReference>
<feature type="binding site" evidence="7">
    <location>
        <position position="80"/>
    </location>
    <ligand>
        <name>Zn(2+)</name>
        <dbReference type="ChEBI" id="CHEBI:29105"/>
        <label>2</label>
    </ligand>
</feature>
<dbReference type="PATRIC" id="fig|28092.6.peg.1961"/>
<feature type="region of interest" description="Disordered" evidence="8">
    <location>
        <begin position="153"/>
        <end position="194"/>
    </location>
</feature>
<comment type="caution">
    <text evidence="10">The sequence shown here is derived from an EMBL/GenBank/DDBJ whole genome shotgun (WGS) entry which is preliminary data.</text>
</comment>
<dbReference type="InterPro" id="IPR001279">
    <property type="entry name" value="Metallo-B-lactamas"/>
</dbReference>
<evidence type="ECO:0000313" key="11">
    <source>
        <dbReference type="Proteomes" id="UP000033618"/>
    </source>
</evidence>
<accession>A0A0F5K1Y4</accession>
<dbReference type="GO" id="GO:0046872">
    <property type="term" value="F:metal ion binding"/>
    <property type="evidence" value="ECO:0007669"/>
    <property type="project" value="UniProtKB-KW"/>
</dbReference>
<evidence type="ECO:0000256" key="6">
    <source>
        <dbReference type="ARBA" id="ARBA00022833"/>
    </source>
</evidence>
<gene>
    <name evidence="7" type="primary">gloB</name>
    <name evidence="10" type="ORF">WM40_08275</name>
</gene>
<feature type="binding site" evidence="7">
    <location>
        <position position="208"/>
    </location>
    <ligand>
        <name>Zn(2+)</name>
        <dbReference type="ChEBI" id="CHEBI:29105"/>
        <label>2</label>
    </ligand>
</feature>
<dbReference type="InterPro" id="IPR017782">
    <property type="entry name" value="Hydroxyacylglutathione_Hdrlase"/>
</dbReference>
<sequence length="342" mass="35930">MPPASSSVASAPSETYDVFPLPAFNDNYIWMLVPQCEAALPDAIGVTVVDPGQAAPVIAYLEAGNRYLSAILLTHHHADHVGGVAELLAYTERQIATGRASALPPVYGPAGEDIATVTQPIRGGDIVATASPRAHFTVIDVPGHTRAHIAYFEAGAGDEEGTPSRASDSTSSREGRASGTGGSEPTAAPATAVATIDRNRPPRVFCGDTLFATGCGRLFEGTPAQMLASLDRLTALPAATLVHCAHEYTLSNIRFALAADPENADLQAWSVQADALRAAGTPTVPTTLAHERRVNPFLRADAPAIAPQLRAVMAARQGEQAAEVPLTRLAAFTQLRAWKDRF</sequence>